<evidence type="ECO:0000256" key="2">
    <source>
        <dbReference type="ARBA" id="ARBA00006181"/>
    </source>
</evidence>
<dbReference type="Gene3D" id="2.30.30.210">
    <property type="entry name" value="Ribonuclease P/MRP, subunit p29"/>
    <property type="match status" value="1"/>
</dbReference>
<dbReference type="GO" id="GO:0006364">
    <property type="term" value="P:rRNA processing"/>
    <property type="evidence" value="ECO:0007669"/>
    <property type="project" value="TreeGrafter"/>
</dbReference>
<evidence type="ECO:0000256" key="6">
    <source>
        <dbReference type="ARBA" id="ARBA00022759"/>
    </source>
</evidence>
<comment type="subcellular location">
    <subcellularLocation>
        <location evidence="1">Nucleus</location>
    </subcellularLocation>
</comment>
<keyword evidence="3" id="KW-0963">Cytoplasm</keyword>
<dbReference type="EMBL" id="JAPDFR010000006">
    <property type="protein sequence ID" value="KAK0385689.1"/>
    <property type="molecule type" value="Genomic_DNA"/>
</dbReference>
<name>A0AA39GFP4_SARSR</name>
<dbReference type="SMART" id="SM00538">
    <property type="entry name" value="POP4"/>
    <property type="match status" value="1"/>
</dbReference>
<evidence type="ECO:0000313" key="10">
    <source>
        <dbReference type="EMBL" id="KAK0385689.1"/>
    </source>
</evidence>
<keyword evidence="7" id="KW-0378">Hydrolase</keyword>
<dbReference type="SUPFAM" id="SSF101744">
    <property type="entry name" value="Rof/RNase P subunit-like"/>
    <property type="match status" value="1"/>
</dbReference>
<evidence type="ECO:0000256" key="3">
    <source>
        <dbReference type="ARBA" id="ARBA00022490"/>
    </source>
</evidence>
<evidence type="ECO:0000256" key="9">
    <source>
        <dbReference type="SAM" id="MobiDB-lite"/>
    </source>
</evidence>
<evidence type="ECO:0000256" key="8">
    <source>
        <dbReference type="PIRNR" id="PIRNR027081"/>
    </source>
</evidence>
<sequence length="227" mass="25720">MASDAQQATRNLLARAHSPATVDRIFTDKIQYRSLQLRPSSPAPHISNARETRRKLRQQAKDKKKLKTKPLSSRQRRKLGLYDLPREGQKYEVYEGLNRLWQGYIREILGSEMYTGGPGAAAKLSSAEFHGAGVEVVRSRCPGRVGIKGVVVRDRKFVFEIVTKKRGVKVVPKEGTIFRVTVPVGEEKVDKESGRKTLEFDVLGDQMMLRSVDRANRKFKSHFLEGL</sequence>
<keyword evidence="5" id="KW-0540">Nuclease</keyword>
<keyword evidence="11" id="KW-1185">Reference proteome</keyword>
<keyword evidence="8" id="KW-0539">Nucleus</keyword>
<dbReference type="GO" id="GO:0030677">
    <property type="term" value="C:ribonuclease P complex"/>
    <property type="evidence" value="ECO:0007669"/>
    <property type="project" value="InterPro"/>
</dbReference>
<dbReference type="AlphaFoldDB" id="A0AA39GFP4"/>
<keyword evidence="6" id="KW-0255">Endonuclease</keyword>
<accession>A0AA39GFP4</accession>
<feature type="region of interest" description="Disordered" evidence="9">
    <location>
        <begin position="37"/>
        <end position="79"/>
    </location>
</feature>
<dbReference type="InterPro" id="IPR023534">
    <property type="entry name" value="Rof/RNase_P-like"/>
</dbReference>
<evidence type="ECO:0000256" key="5">
    <source>
        <dbReference type="ARBA" id="ARBA00022722"/>
    </source>
</evidence>
<dbReference type="InterPro" id="IPR016848">
    <property type="entry name" value="RNase_P/MRP_Rpp29-subunit"/>
</dbReference>
<dbReference type="GO" id="GO:0000172">
    <property type="term" value="C:ribonuclease MRP complex"/>
    <property type="evidence" value="ECO:0007669"/>
    <property type="project" value="InterPro"/>
</dbReference>
<dbReference type="GO" id="GO:0005634">
    <property type="term" value="C:nucleus"/>
    <property type="evidence" value="ECO:0007669"/>
    <property type="project" value="UniProtKB-SubCell"/>
</dbReference>
<keyword evidence="4 8" id="KW-0819">tRNA processing</keyword>
<dbReference type="GO" id="GO:0016787">
    <property type="term" value="F:hydrolase activity"/>
    <property type="evidence" value="ECO:0007669"/>
    <property type="project" value="UniProtKB-KW"/>
</dbReference>
<dbReference type="GO" id="GO:0004519">
    <property type="term" value="F:endonuclease activity"/>
    <property type="evidence" value="ECO:0007669"/>
    <property type="project" value="UniProtKB-KW"/>
</dbReference>
<evidence type="ECO:0000313" key="11">
    <source>
        <dbReference type="Proteomes" id="UP001175261"/>
    </source>
</evidence>
<dbReference type="InterPro" id="IPR036980">
    <property type="entry name" value="RNase_P/MRP_Rpp29_sf"/>
</dbReference>
<dbReference type="PIRSF" id="PIRSF027081">
    <property type="entry name" value="RNase_P/MRP_p29_subunit"/>
    <property type="match status" value="1"/>
</dbReference>
<evidence type="ECO:0000256" key="4">
    <source>
        <dbReference type="ARBA" id="ARBA00022694"/>
    </source>
</evidence>
<feature type="compositionally biased region" description="Basic residues" evidence="9">
    <location>
        <begin position="52"/>
        <end position="79"/>
    </location>
</feature>
<dbReference type="GO" id="GO:0033204">
    <property type="term" value="F:ribonuclease P RNA binding"/>
    <property type="evidence" value="ECO:0007669"/>
    <property type="project" value="InterPro"/>
</dbReference>
<reference evidence="10" key="1">
    <citation type="submission" date="2022-10" db="EMBL/GenBank/DDBJ databases">
        <title>Determination and structural analysis of whole genome sequence of Sarocladium strictum F4-1.</title>
        <authorList>
            <person name="Hu L."/>
            <person name="Jiang Y."/>
        </authorList>
    </citation>
    <scope>NUCLEOTIDE SEQUENCE</scope>
    <source>
        <strain evidence="10">F4-1</strain>
    </source>
</reference>
<dbReference type="PANTHER" id="PTHR13348">
    <property type="entry name" value="RIBONUCLEASE P SUBUNIT P29"/>
    <property type="match status" value="1"/>
</dbReference>
<dbReference type="HAMAP" id="MF_00754">
    <property type="entry name" value="RNase_P_1"/>
    <property type="match status" value="1"/>
</dbReference>
<protein>
    <recommendedName>
        <fullName evidence="8">Ribonuclease P protein subunit</fullName>
    </recommendedName>
</protein>
<dbReference type="PANTHER" id="PTHR13348:SF0">
    <property type="entry name" value="RIBONUCLEASE P PROTEIN SUBUNIT P29"/>
    <property type="match status" value="1"/>
</dbReference>
<dbReference type="InterPro" id="IPR023538">
    <property type="entry name" value="RNP1"/>
</dbReference>
<dbReference type="Proteomes" id="UP001175261">
    <property type="component" value="Unassembled WGS sequence"/>
</dbReference>
<gene>
    <name evidence="10" type="ORF">NLU13_6866</name>
</gene>
<dbReference type="InterPro" id="IPR002730">
    <property type="entry name" value="Rpp29/RNP1"/>
</dbReference>
<comment type="caution">
    <text evidence="10">The sequence shown here is derived from an EMBL/GenBank/DDBJ whole genome shotgun (WGS) entry which is preliminary data.</text>
</comment>
<organism evidence="10 11">
    <name type="scientific">Sarocladium strictum</name>
    <name type="common">Black bundle disease fungus</name>
    <name type="synonym">Acremonium strictum</name>
    <dbReference type="NCBI Taxonomy" id="5046"/>
    <lineage>
        <taxon>Eukaryota</taxon>
        <taxon>Fungi</taxon>
        <taxon>Dikarya</taxon>
        <taxon>Ascomycota</taxon>
        <taxon>Pezizomycotina</taxon>
        <taxon>Sordariomycetes</taxon>
        <taxon>Hypocreomycetidae</taxon>
        <taxon>Hypocreales</taxon>
        <taxon>Sarocladiaceae</taxon>
        <taxon>Sarocladium</taxon>
    </lineage>
</organism>
<dbReference type="GO" id="GO:0001682">
    <property type="term" value="P:tRNA 5'-leader removal"/>
    <property type="evidence" value="ECO:0007669"/>
    <property type="project" value="InterPro"/>
</dbReference>
<evidence type="ECO:0000256" key="7">
    <source>
        <dbReference type="ARBA" id="ARBA00022801"/>
    </source>
</evidence>
<evidence type="ECO:0000256" key="1">
    <source>
        <dbReference type="ARBA" id="ARBA00004123"/>
    </source>
</evidence>
<proteinExistence type="inferred from homology"/>
<comment type="similarity">
    <text evidence="2">Belongs to the eukaryotic/archaeal RNase P protein component 1 family.</text>
</comment>
<dbReference type="Pfam" id="PF01868">
    <property type="entry name" value="RNase_P-MRP_p29"/>
    <property type="match status" value="1"/>
</dbReference>